<keyword evidence="2 8" id="KW-0853">WD repeat</keyword>
<evidence type="ECO:0000256" key="2">
    <source>
        <dbReference type="ARBA" id="ARBA00022574"/>
    </source>
</evidence>
<accession>A0A8N4FAD3</accession>
<dbReference type="InterPro" id="IPR036322">
    <property type="entry name" value="WD40_repeat_dom_sf"/>
</dbReference>
<name>A0A8N4FAD3_ELAGV</name>
<dbReference type="RefSeq" id="XP_029124383.1">
    <property type="nucleotide sequence ID" value="XM_029268550.1"/>
</dbReference>
<evidence type="ECO:0000313" key="10">
    <source>
        <dbReference type="RefSeq" id="XP_029124383.1"/>
    </source>
</evidence>
<dbReference type="GO" id="GO:0005737">
    <property type="term" value="C:cytoplasm"/>
    <property type="evidence" value="ECO:0007669"/>
    <property type="project" value="TreeGrafter"/>
</dbReference>
<feature type="repeat" description="WD" evidence="8">
    <location>
        <begin position="309"/>
        <end position="351"/>
    </location>
</feature>
<comment type="pathway">
    <text evidence="1">Protein modification; peptidyl-diphthamide biosynthesis.</text>
</comment>
<dbReference type="InterPro" id="IPR019775">
    <property type="entry name" value="WD40_repeat_CS"/>
</dbReference>
<dbReference type="InterPro" id="IPR015943">
    <property type="entry name" value="WD40/YVTN_repeat-like_dom_sf"/>
</dbReference>
<evidence type="ECO:0000313" key="9">
    <source>
        <dbReference type="Proteomes" id="UP000504607"/>
    </source>
</evidence>
<dbReference type="SMART" id="SM00320">
    <property type="entry name" value="WD40"/>
    <property type="match status" value="4"/>
</dbReference>
<dbReference type="PROSITE" id="PS00678">
    <property type="entry name" value="WD_REPEATS_1"/>
    <property type="match status" value="1"/>
</dbReference>
<dbReference type="InterPro" id="IPR052415">
    <property type="entry name" value="Diphthine_MTase"/>
</dbReference>
<sequence>MMSMWLRRNSEVWLHFLLPDDIVMFLRLCRRLRSSLIGHPSRPMRSPKCLKWKSSHIVRRILLIKCQSRWFVGFRCLLLKVRVYPRCRSCTCGNRSSSAKLRMDVDSCYLDGNADAVEFCPHHPFHHILAVATYTLEEGNPPHRSGSISLFSADANVGLELLHRAPTTGIFDIKWNPSGDTMHPLLAQADADGCVSLLSLQSKSDAEDHGTALREVHTEKISSAMCLCVDWNTSVGSISLGLSDGSASIVTVRESQLQLSQSWAAHEYELWATTFDACRPHLLYTGADDCHFSCWDLRESPSNLVFQNSKSHKMGVCCIAQNPMNSNMLLTGSYDESLRLWDIRSTSKPVIEKSLCLGGGVWRIKHHPYISNLVLAACMHNGFAVVRIEEVDAIVVETYRKHESLAYGADWQRGVCLEDGSDRGSLVATCSFYDQLLRLWKPESVMVK</sequence>
<evidence type="ECO:0000256" key="7">
    <source>
        <dbReference type="ARBA" id="ARBA00047551"/>
    </source>
</evidence>
<dbReference type="EC" id="3.1.1.97" evidence="6"/>
<evidence type="ECO:0000256" key="1">
    <source>
        <dbReference type="ARBA" id="ARBA00005156"/>
    </source>
</evidence>
<gene>
    <name evidence="10" type="primary">LOC105058804</name>
</gene>
<reference evidence="10" key="1">
    <citation type="submission" date="2025-08" db="UniProtKB">
        <authorList>
            <consortium name="RefSeq"/>
        </authorList>
    </citation>
    <scope>IDENTIFICATION</scope>
</reference>
<dbReference type="PANTHER" id="PTHR46042:SF1">
    <property type="entry name" value="DIPHTHINE METHYLTRANSFERASE"/>
    <property type="match status" value="1"/>
</dbReference>
<dbReference type="Gene3D" id="2.130.10.10">
    <property type="entry name" value="YVTN repeat-like/Quinoprotein amine dehydrogenase"/>
    <property type="match status" value="2"/>
</dbReference>
<evidence type="ECO:0000256" key="5">
    <source>
        <dbReference type="ARBA" id="ARBA00038092"/>
    </source>
</evidence>
<dbReference type="AlphaFoldDB" id="A0A8N4FAD3"/>
<dbReference type="PROSITE" id="PS50294">
    <property type="entry name" value="WD_REPEATS_REGION"/>
    <property type="match status" value="1"/>
</dbReference>
<evidence type="ECO:0000256" key="4">
    <source>
        <dbReference type="ARBA" id="ARBA00022801"/>
    </source>
</evidence>
<dbReference type="GO" id="GO:0032259">
    <property type="term" value="P:methylation"/>
    <property type="evidence" value="ECO:0007669"/>
    <property type="project" value="UniProtKB-KW"/>
</dbReference>
<comment type="catalytic activity">
    <reaction evidence="7">
        <text>diphthine methyl ester-[translation elongation factor 2] + H2O = diphthine-[translation elongation factor 2] + methanol + H(+)</text>
        <dbReference type="Rhea" id="RHEA:42656"/>
        <dbReference type="Rhea" id="RHEA-COMP:10172"/>
        <dbReference type="Rhea" id="RHEA-COMP:10173"/>
        <dbReference type="ChEBI" id="CHEBI:15377"/>
        <dbReference type="ChEBI" id="CHEBI:15378"/>
        <dbReference type="ChEBI" id="CHEBI:17790"/>
        <dbReference type="ChEBI" id="CHEBI:79005"/>
        <dbReference type="ChEBI" id="CHEBI:82696"/>
        <dbReference type="EC" id="3.1.1.97"/>
    </reaction>
</comment>
<comment type="similarity">
    <text evidence="5">Belongs to the DPH7 family.</text>
</comment>
<organism evidence="9 10">
    <name type="scientific">Elaeis guineensis var. tenera</name>
    <name type="common">Oil palm</name>
    <dbReference type="NCBI Taxonomy" id="51953"/>
    <lineage>
        <taxon>Eukaryota</taxon>
        <taxon>Viridiplantae</taxon>
        <taxon>Streptophyta</taxon>
        <taxon>Embryophyta</taxon>
        <taxon>Tracheophyta</taxon>
        <taxon>Spermatophyta</taxon>
        <taxon>Magnoliopsida</taxon>
        <taxon>Liliopsida</taxon>
        <taxon>Arecaceae</taxon>
        <taxon>Arecoideae</taxon>
        <taxon>Cocoseae</taxon>
        <taxon>Elaeidinae</taxon>
        <taxon>Elaeis</taxon>
    </lineage>
</organism>
<dbReference type="InterPro" id="IPR001680">
    <property type="entry name" value="WD40_rpt"/>
</dbReference>
<evidence type="ECO:0000256" key="3">
    <source>
        <dbReference type="ARBA" id="ARBA00022737"/>
    </source>
</evidence>
<evidence type="ECO:0000256" key="6">
    <source>
        <dbReference type="ARBA" id="ARBA00039131"/>
    </source>
</evidence>
<evidence type="ECO:0000256" key="8">
    <source>
        <dbReference type="PROSITE-ProRule" id="PRU00221"/>
    </source>
</evidence>
<keyword evidence="9" id="KW-1185">Reference proteome</keyword>
<protein>
    <recommendedName>
        <fullName evidence="6">methylated diphthine methylhydrolase</fullName>
        <ecNumber evidence="6">3.1.1.97</ecNumber>
    </recommendedName>
</protein>
<keyword evidence="4" id="KW-0378">Hydrolase</keyword>
<dbReference type="PROSITE" id="PS50082">
    <property type="entry name" value="WD_REPEATS_2"/>
    <property type="match status" value="1"/>
</dbReference>
<dbReference type="OrthoDB" id="1930760at2759"/>
<dbReference type="Pfam" id="PF00400">
    <property type="entry name" value="WD40"/>
    <property type="match status" value="1"/>
</dbReference>
<dbReference type="SUPFAM" id="SSF50978">
    <property type="entry name" value="WD40 repeat-like"/>
    <property type="match status" value="1"/>
</dbReference>
<dbReference type="GO" id="GO:0061685">
    <property type="term" value="F:diphthine methylesterase activity"/>
    <property type="evidence" value="ECO:0007669"/>
    <property type="project" value="UniProtKB-EC"/>
</dbReference>
<keyword evidence="10" id="KW-0489">Methyltransferase</keyword>
<keyword evidence="10" id="KW-0808">Transferase</keyword>
<dbReference type="GO" id="GO:0008168">
    <property type="term" value="F:methyltransferase activity"/>
    <property type="evidence" value="ECO:0007669"/>
    <property type="project" value="UniProtKB-KW"/>
</dbReference>
<proteinExistence type="inferred from homology"/>
<keyword evidence="3" id="KW-0677">Repeat</keyword>
<dbReference type="GO" id="GO:0017183">
    <property type="term" value="P:protein histidyl modification to diphthamide"/>
    <property type="evidence" value="ECO:0007669"/>
    <property type="project" value="TreeGrafter"/>
</dbReference>
<dbReference type="PANTHER" id="PTHR46042">
    <property type="entry name" value="DIPHTHINE METHYLTRANSFERASE"/>
    <property type="match status" value="1"/>
</dbReference>
<dbReference type="Proteomes" id="UP000504607">
    <property type="component" value="Chromosome 15"/>
</dbReference>